<comment type="caution">
    <text evidence="1">The sequence shown here is derived from an EMBL/GenBank/DDBJ whole genome shotgun (WGS) entry which is preliminary data.</text>
</comment>
<name>A0A7X0F6U6_9HYPH</name>
<dbReference type="EMBL" id="JACHOU010000003">
    <property type="protein sequence ID" value="MBB6354247.1"/>
    <property type="molecule type" value="Genomic_DNA"/>
</dbReference>
<sequence length="123" mass="13131">MALPFKPEAVSKKILSSLTKIIGDDVRDHVQFAEEQTKLLAKQAALIAQAAISGDIDADDRDFFTESLRASAENFARTLVALTILTIEKAWNALVSILWGAINKAIESAGLPISFPIPGAPAA</sequence>
<dbReference type="RefSeq" id="WP_055980473.1">
    <property type="nucleotide sequence ID" value="NZ_BAABEG010000001.1"/>
</dbReference>
<dbReference type="Proteomes" id="UP000536262">
    <property type="component" value="Unassembled WGS sequence"/>
</dbReference>
<accession>A0A7X0F6U6</accession>
<keyword evidence="2" id="KW-1185">Reference proteome</keyword>
<protein>
    <submittedName>
        <fullName evidence="1">Uncharacterized protein</fullName>
    </submittedName>
</protein>
<organism evidence="1 2">
    <name type="scientific">Aminobacter aganoensis</name>
    <dbReference type="NCBI Taxonomy" id="83264"/>
    <lineage>
        <taxon>Bacteria</taxon>
        <taxon>Pseudomonadati</taxon>
        <taxon>Pseudomonadota</taxon>
        <taxon>Alphaproteobacteria</taxon>
        <taxon>Hyphomicrobiales</taxon>
        <taxon>Phyllobacteriaceae</taxon>
        <taxon>Aminobacter</taxon>
    </lineage>
</organism>
<reference evidence="1 2" key="1">
    <citation type="submission" date="2020-08" db="EMBL/GenBank/DDBJ databases">
        <title>Genomic Encyclopedia of Type Strains, Phase IV (KMG-IV): sequencing the most valuable type-strain genomes for metagenomic binning, comparative biology and taxonomic classification.</title>
        <authorList>
            <person name="Goeker M."/>
        </authorList>
    </citation>
    <scope>NUCLEOTIDE SEQUENCE [LARGE SCALE GENOMIC DNA]</scope>
    <source>
        <strain evidence="1 2">DSM 7051</strain>
    </source>
</reference>
<evidence type="ECO:0000313" key="2">
    <source>
        <dbReference type="Proteomes" id="UP000536262"/>
    </source>
</evidence>
<gene>
    <name evidence="1" type="ORF">GGR00_002021</name>
</gene>
<proteinExistence type="predicted"/>
<evidence type="ECO:0000313" key="1">
    <source>
        <dbReference type="EMBL" id="MBB6354247.1"/>
    </source>
</evidence>
<dbReference type="AlphaFoldDB" id="A0A7X0F6U6"/>